<name>A0ABR2GW00_9EUKA</name>
<accession>A0ABR2GW00</accession>
<sequence length="279" mass="32349">MIFAFLNFCFSAPNWKLAWSDEFDNTGLPDPHFWNYEVGFVRNTNQEYYTYADQRNTRVENGELVLEVHRDFNSTAPDGRKYNYTSGSIRSQGKVHFLYGKFESLLKVPPGGGTWPALWLLGINRDTVSWPMCGEVDMMEYIGNNPNTLWSTFHMAGPNYPKDAEYSVGGTLVTNNASSIYHNYTFTWSTDSVELYIDYKMAVQYKKPANPDLKTWPYDLPFFLIINMAIGGGWGGKIDDNIFTSEVKFYVDYIRYYIDMNDPYHEESFKVLNESLHHD</sequence>
<evidence type="ECO:0000313" key="4">
    <source>
        <dbReference type="Proteomes" id="UP001470230"/>
    </source>
</evidence>
<reference evidence="3 4" key="1">
    <citation type="submission" date="2024-04" db="EMBL/GenBank/DDBJ databases">
        <title>Tritrichomonas musculus Genome.</title>
        <authorList>
            <person name="Alves-Ferreira E."/>
            <person name="Grigg M."/>
            <person name="Lorenzi H."/>
            <person name="Galac M."/>
        </authorList>
    </citation>
    <scope>NUCLEOTIDE SEQUENCE [LARGE SCALE GENOMIC DNA]</scope>
    <source>
        <strain evidence="3 4">EAF2021</strain>
    </source>
</reference>
<dbReference type="InterPro" id="IPR050546">
    <property type="entry name" value="Glycosyl_Hydrlase_16"/>
</dbReference>
<evidence type="ECO:0000313" key="3">
    <source>
        <dbReference type="EMBL" id="KAK8838099.1"/>
    </source>
</evidence>
<evidence type="ECO:0000256" key="1">
    <source>
        <dbReference type="ARBA" id="ARBA00006865"/>
    </source>
</evidence>
<keyword evidence="4" id="KW-1185">Reference proteome</keyword>
<dbReference type="EMBL" id="JAPFFF010000057">
    <property type="protein sequence ID" value="KAK8838099.1"/>
    <property type="molecule type" value="Genomic_DNA"/>
</dbReference>
<protein>
    <recommendedName>
        <fullName evidence="2">GH16 domain-containing protein</fullName>
    </recommendedName>
</protein>
<organism evidence="3 4">
    <name type="scientific">Tritrichomonas musculus</name>
    <dbReference type="NCBI Taxonomy" id="1915356"/>
    <lineage>
        <taxon>Eukaryota</taxon>
        <taxon>Metamonada</taxon>
        <taxon>Parabasalia</taxon>
        <taxon>Tritrichomonadida</taxon>
        <taxon>Tritrichomonadidae</taxon>
        <taxon>Tritrichomonas</taxon>
    </lineage>
</organism>
<feature type="domain" description="GH16" evidence="2">
    <location>
        <begin position="21"/>
        <end position="262"/>
    </location>
</feature>
<proteinExistence type="inferred from homology"/>
<dbReference type="CDD" id="cd08023">
    <property type="entry name" value="GH16_laminarinase_like"/>
    <property type="match status" value="1"/>
</dbReference>
<dbReference type="Proteomes" id="UP001470230">
    <property type="component" value="Unassembled WGS sequence"/>
</dbReference>
<evidence type="ECO:0000259" key="2">
    <source>
        <dbReference type="PROSITE" id="PS51762"/>
    </source>
</evidence>
<dbReference type="PANTHER" id="PTHR10963:SF55">
    <property type="entry name" value="GLYCOSIDE HYDROLASE FAMILY 16 PROTEIN"/>
    <property type="match status" value="1"/>
</dbReference>
<dbReference type="InterPro" id="IPR000757">
    <property type="entry name" value="Beta-glucanase-like"/>
</dbReference>
<dbReference type="InterPro" id="IPR013320">
    <property type="entry name" value="ConA-like_dom_sf"/>
</dbReference>
<dbReference type="Pfam" id="PF00722">
    <property type="entry name" value="Glyco_hydro_16"/>
    <property type="match status" value="1"/>
</dbReference>
<gene>
    <name evidence="3" type="ORF">M9Y10_036051</name>
</gene>
<comment type="similarity">
    <text evidence="1">Belongs to the glycosyl hydrolase 16 family.</text>
</comment>
<dbReference type="Gene3D" id="2.60.120.200">
    <property type="match status" value="1"/>
</dbReference>
<dbReference type="PANTHER" id="PTHR10963">
    <property type="entry name" value="GLYCOSYL HYDROLASE-RELATED"/>
    <property type="match status" value="1"/>
</dbReference>
<dbReference type="PROSITE" id="PS51762">
    <property type="entry name" value="GH16_2"/>
    <property type="match status" value="1"/>
</dbReference>
<dbReference type="SUPFAM" id="SSF49899">
    <property type="entry name" value="Concanavalin A-like lectins/glucanases"/>
    <property type="match status" value="1"/>
</dbReference>
<comment type="caution">
    <text evidence="3">The sequence shown here is derived from an EMBL/GenBank/DDBJ whole genome shotgun (WGS) entry which is preliminary data.</text>
</comment>